<sequence>MPRYIDYMISPYPLRIITIPIDPSKLKLQSLFIHNVGHLPGRTSFRHDSKFTKWAFIYLAGGKGTYQVNGGIVQRVERGSLLFLRPDVPYNYGPDANGYWDEYYFTFEGSRIEEWLNSWLTDVDIAKQVGSEDATQFNRIERIFLLMESGLADNIDRAALLLESLLFEFILKAQVPAETTKTQQVITLMDDLGASLFETFDAASVAKRHHISVSTLRRVVSEYTGYPLNAYIHRLKMAEAKNILLNTNNSIKEIADSLGYKDVFYFSRLFKKYVGDSPHIYRNKMQL</sequence>
<dbReference type="RefSeq" id="WP_079409023.1">
    <property type="nucleotide sequence ID" value="NZ_MBTG01000001.1"/>
</dbReference>
<dbReference type="Pfam" id="PF12833">
    <property type="entry name" value="HTH_18"/>
    <property type="match status" value="1"/>
</dbReference>
<name>A0A1V4HT10_9BACL</name>
<dbReference type="EMBL" id="MBTG01000001">
    <property type="protein sequence ID" value="OPH62027.1"/>
    <property type="molecule type" value="Genomic_DNA"/>
</dbReference>
<evidence type="ECO:0000256" key="3">
    <source>
        <dbReference type="ARBA" id="ARBA00023163"/>
    </source>
</evidence>
<dbReference type="SMART" id="SM00342">
    <property type="entry name" value="HTH_ARAC"/>
    <property type="match status" value="1"/>
</dbReference>
<dbReference type="PANTHER" id="PTHR43280">
    <property type="entry name" value="ARAC-FAMILY TRANSCRIPTIONAL REGULATOR"/>
    <property type="match status" value="1"/>
</dbReference>
<dbReference type="InterPro" id="IPR003313">
    <property type="entry name" value="AraC-bd"/>
</dbReference>
<dbReference type="GO" id="GO:0003700">
    <property type="term" value="F:DNA-binding transcription factor activity"/>
    <property type="evidence" value="ECO:0007669"/>
    <property type="project" value="InterPro"/>
</dbReference>
<dbReference type="Gene3D" id="2.60.120.280">
    <property type="entry name" value="Regulatory protein AraC"/>
    <property type="match status" value="1"/>
</dbReference>
<dbReference type="Pfam" id="PF02311">
    <property type="entry name" value="AraC_binding"/>
    <property type="match status" value="1"/>
</dbReference>
<keyword evidence="6" id="KW-1185">Reference proteome</keyword>
<protein>
    <submittedName>
        <fullName evidence="5">Transcriptional regulator</fullName>
    </submittedName>
</protein>
<dbReference type="SUPFAM" id="SSF51215">
    <property type="entry name" value="Regulatory protein AraC"/>
    <property type="match status" value="1"/>
</dbReference>
<keyword evidence="2" id="KW-0238">DNA-binding</keyword>
<dbReference type="PROSITE" id="PS01124">
    <property type="entry name" value="HTH_ARAC_FAMILY_2"/>
    <property type="match status" value="1"/>
</dbReference>
<keyword evidence="3" id="KW-0804">Transcription</keyword>
<proteinExistence type="predicted"/>
<evidence type="ECO:0000313" key="6">
    <source>
        <dbReference type="Proteomes" id="UP000190626"/>
    </source>
</evidence>
<dbReference type="InterPro" id="IPR009057">
    <property type="entry name" value="Homeodomain-like_sf"/>
</dbReference>
<dbReference type="OrthoDB" id="9803764at2"/>
<evidence type="ECO:0000259" key="4">
    <source>
        <dbReference type="PROSITE" id="PS01124"/>
    </source>
</evidence>
<dbReference type="STRING" id="1469647.BC351_01950"/>
<dbReference type="AlphaFoldDB" id="A0A1V4HT10"/>
<dbReference type="InterPro" id="IPR020449">
    <property type="entry name" value="Tscrpt_reg_AraC-type_HTH"/>
</dbReference>
<evidence type="ECO:0000313" key="5">
    <source>
        <dbReference type="EMBL" id="OPH62027.1"/>
    </source>
</evidence>
<dbReference type="SUPFAM" id="SSF46689">
    <property type="entry name" value="Homeodomain-like"/>
    <property type="match status" value="1"/>
</dbReference>
<evidence type="ECO:0000256" key="2">
    <source>
        <dbReference type="ARBA" id="ARBA00023125"/>
    </source>
</evidence>
<dbReference type="InterPro" id="IPR037923">
    <property type="entry name" value="HTH-like"/>
</dbReference>
<organism evidence="5 6">
    <name type="scientific">Paenibacillus ferrarius</name>
    <dbReference type="NCBI Taxonomy" id="1469647"/>
    <lineage>
        <taxon>Bacteria</taxon>
        <taxon>Bacillati</taxon>
        <taxon>Bacillota</taxon>
        <taxon>Bacilli</taxon>
        <taxon>Bacillales</taxon>
        <taxon>Paenibacillaceae</taxon>
        <taxon>Paenibacillus</taxon>
    </lineage>
</organism>
<dbReference type="InterPro" id="IPR018062">
    <property type="entry name" value="HTH_AraC-typ_CS"/>
</dbReference>
<feature type="domain" description="HTH araC/xylS-type" evidence="4">
    <location>
        <begin position="183"/>
        <end position="284"/>
    </location>
</feature>
<evidence type="ECO:0000256" key="1">
    <source>
        <dbReference type="ARBA" id="ARBA00023015"/>
    </source>
</evidence>
<dbReference type="PROSITE" id="PS00041">
    <property type="entry name" value="HTH_ARAC_FAMILY_1"/>
    <property type="match status" value="1"/>
</dbReference>
<gene>
    <name evidence="5" type="ORF">BC351_01950</name>
</gene>
<dbReference type="GO" id="GO:0043565">
    <property type="term" value="F:sequence-specific DNA binding"/>
    <property type="evidence" value="ECO:0007669"/>
    <property type="project" value="InterPro"/>
</dbReference>
<dbReference type="Gene3D" id="1.10.10.60">
    <property type="entry name" value="Homeodomain-like"/>
    <property type="match status" value="1"/>
</dbReference>
<reference evidence="6" key="1">
    <citation type="submission" date="2016-07" db="EMBL/GenBank/DDBJ databases">
        <authorList>
            <person name="Florea S."/>
            <person name="Webb J.S."/>
            <person name="Jaromczyk J."/>
            <person name="Schardl C.L."/>
        </authorList>
    </citation>
    <scope>NUCLEOTIDE SEQUENCE [LARGE SCALE GENOMIC DNA]</scope>
    <source>
        <strain evidence="6">CY1</strain>
    </source>
</reference>
<keyword evidence="1" id="KW-0805">Transcription regulation</keyword>
<dbReference type="PANTHER" id="PTHR43280:SF30">
    <property type="entry name" value="MMSAB OPERON REGULATORY PROTEIN"/>
    <property type="match status" value="1"/>
</dbReference>
<dbReference type="InterPro" id="IPR018060">
    <property type="entry name" value="HTH_AraC"/>
</dbReference>
<comment type="caution">
    <text evidence="5">The sequence shown here is derived from an EMBL/GenBank/DDBJ whole genome shotgun (WGS) entry which is preliminary data.</text>
</comment>
<accession>A0A1V4HT10</accession>
<dbReference type="PRINTS" id="PR00032">
    <property type="entry name" value="HTHARAC"/>
</dbReference>
<dbReference type="Proteomes" id="UP000190626">
    <property type="component" value="Unassembled WGS sequence"/>
</dbReference>